<evidence type="ECO:0000256" key="1">
    <source>
        <dbReference type="ARBA" id="ARBA00022679"/>
    </source>
</evidence>
<evidence type="ECO:0000313" key="5">
    <source>
        <dbReference type="Proteomes" id="UP001432075"/>
    </source>
</evidence>
<sequence>MIEIRRAGPADGDALGRIHAAAWEAAYGPFFEPEFAAREVRSRRTRWHARVAATAQPSTEAPAQAPAQAPAGRGTILLAEVEGRPLALSVFLPSPTRPGLAEIATFYGHPDGWGTGVAAALMTETLRRLSDEGCAGAHLWTLRDTPRSRRFYAKCGFTETGATRTFDFGEGNLLAQVEYERTG</sequence>
<dbReference type="RefSeq" id="WP_328775180.1">
    <property type="nucleotide sequence ID" value="NZ_CP108057.1"/>
</dbReference>
<keyword evidence="2" id="KW-0012">Acyltransferase</keyword>
<feature type="domain" description="N-acetyltransferase" evidence="3">
    <location>
        <begin position="2"/>
        <end position="180"/>
    </location>
</feature>
<proteinExistence type="predicted"/>
<dbReference type="PANTHER" id="PTHR43877">
    <property type="entry name" value="AMINOALKYLPHOSPHONATE N-ACETYLTRANSFERASE-RELATED-RELATED"/>
    <property type="match status" value="1"/>
</dbReference>
<keyword evidence="5" id="KW-1185">Reference proteome</keyword>
<dbReference type="InterPro" id="IPR000182">
    <property type="entry name" value="GNAT_dom"/>
</dbReference>
<dbReference type="CDD" id="cd04301">
    <property type="entry name" value="NAT_SF"/>
    <property type="match status" value="1"/>
</dbReference>
<name>A0ABZ1RDR1_9ACTN</name>
<dbReference type="PROSITE" id="PS51186">
    <property type="entry name" value="GNAT"/>
    <property type="match status" value="1"/>
</dbReference>
<evidence type="ECO:0000256" key="2">
    <source>
        <dbReference type="ARBA" id="ARBA00023315"/>
    </source>
</evidence>
<dbReference type="EMBL" id="CP108057">
    <property type="protein sequence ID" value="WUO44922.1"/>
    <property type="molecule type" value="Genomic_DNA"/>
</dbReference>
<dbReference type="Pfam" id="PF00583">
    <property type="entry name" value="Acetyltransf_1"/>
    <property type="match status" value="1"/>
</dbReference>
<reference evidence="4" key="1">
    <citation type="submission" date="2022-10" db="EMBL/GenBank/DDBJ databases">
        <title>The complete genomes of actinobacterial strains from the NBC collection.</title>
        <authorList>
            <person name="Joergensen T.S."/>
            <person name="Alvarez Arevalo M."/>
            <person name="Sterndorff E.B."/>
            <person name="Faurdal D."/>
            <person name="Vuksanovic O."/>
            <person name="Mourched A.-S."/>
            <person name="Charusanti P."/>
            <person name="Shaw S."/>
            <person name="Blin K."/>
            <person name="Weber T."/>
        </authorList>
    </citation>
    <scope>NUCLEOTIDE SEQUENCE</scope>
    <source>
        <strain evidence="4">NBC_00283</strain>
    </source>
</reference>
<gene>
    <name evidence="4" type="ORF">OHU17_03360</name>
</gene>
<dbReference type="SUPFAM" id="SSF55729">
    <property type="entry name" value="Acyl-CoA N-acyltransferases (Nat)"/>
    <property type="match status" value="1"/>
</dbReference>
<dbReference type="Proteomes" id="UP001432075">
    <property type="component" value="Chromosome"/>
</dbReference>
<evidence type="ECO:0000259" key="3">
    <source>
        <dbReference type="PROSITE" id="PS51186"/>
    </source>
</evidence>
<evidence type="ECO:0000313" key="4">
    <source>
        <dbReference type="EMBL" id="WUO44922.1"/>
    </source>
</evidence>
<protein>
    <submittedName>
        <fullName evidence="4">GNAT family N-acetyltransferase</fullName>
    </submittedName>
</protein>
<organism evidence="4 5">
    <name type="scientific">Streptomyces goshikiensis</name>
    <dbReference type="NCBI Taxonomy" id="1942"/>
    <lineage>
        <taxon>Bacteria</taxon>
        <taxon>Bacillati</taxon>
        <taxon>Actinomycetota</taxon>
        <taxon>Actinomycetes</taxon>
        <taxon>Kitasatosporales</taxon>
        <taxon>Streptomycetaceae</taxon>
        <taxon>Streptomyces</taxon>
    </lineage>
</organism>
<keyword evidence="1" id="KW-0808">Transferase</keyword>
<dbReference type="Gene3D" id="3.40.630.30">
    <property type="match status" value="1"/>
</dbReference>
<dbReference type="InterPro" id="IPR016181">
    <property type="entry name" value="Acyl_CoA_acyltransferase"/>
</dbReference>
<dbReference type="InterPro" id="IPR050832">
    <property type="entry name" value="Bact_Acetyltransf"/>
</dbReference>
<accession>A0ABZ1RDR1</accession>